<dbReference type="Proteomes" id="UP001057402">
    <property type="component" value="Chromosome 4"/>
</dbReference>
<evidence type="ECO:0000313" key="2">
    <source>
        <dbReference type="Proteomes" id="UP001057402"/>
    </source>
</evidence>
<protein>
    <submittedName>
        <fullName evidence="1">Uncharacterized protein</fullName>
    </submittedName>
</protein>
<evidence type="ECO:0000313" key="1">
    <source>
        <dbReference type="EMBL" id="KAI4375754.1"/>
    </source>
</evidence>
<comment type="caution">
    <text evidence="1">The sequence shown here is derived from an EMBL/GenBank/DDBJ whole genome shotgun (WGS) entry which is preliminary data.</text>
</comment>
<accession>A0ACB9RDP7</accession>
<proteinExistence type="predicted"/>
<reference evidence="2" key="1">
    <citation type="journal article" date="2023" name="Front. Plant Sci.">
        <title>Chromosomal-level genome assembly of Melastoma candidum provides insights into trichome evolution.</title>
        <authorList>
            <person name="Zhong Y."/>
            <person name="Wu W."/>
            <person name="Sun C."/>
            <person name="Zou P."/>
            <person name="Liu Y."/>
            <person name="Dai S."/>
            <person name="Zhou R."/>
        </authorList>
    </citation>
    <scope>NUCLEOTIDE SEQUENCE [LARGE SCALE GENOMIC DNA]</scope>
</reference>
<organism evidence="1 2">
    <name type="scientific">Melastoma candidum</name>
    <dbReference type="NCBI Taxonomy" id="119954"/>
    <lineage>
        <taxon>Eukaryota</taxon>
        <taxon>Viridiplantae</taxon>
        <taxon>Streptophyta</taxon>
        <taxon>Embryophyta</taxon>
        <taxon>Tracheophyta</taxon>
        <taxon>Spermatophyta</taxon>
        <taxon>Magnoliopsida</taxon>
        <taxon>eudicotyledons</taxon>
        <taxon>Gunneridae</taxon>
        <taxon>Pentapetalae</taxon>
        <taxon>rosids</taxon>
        <taxon>malvids</taxon>
        <taxon>Myrtales</taxon>
        <taxon>Melastomataceae</taxon>
        <taxon>Melastomatoideae</taxon>
        <taxon>Melastomateae</taxon>
        <taxon>Melastoma</taxon>
    </lineage>
</organism>
<keyword evidence="2" id="KW-1185">Reference proteome</keyword>
<name>A0ACB9RDP7_9MYRT</name>
<sequence>MVHGGWARVAGGRIRGVRLGFSILGLPPGTPSASSLCAPLLNPDHDVGNWHRLRFSPSSSSPPSSSPSTSQNDDAAAAVSRFQDYLGINTAHPHPDYAAVTHFLISQGESLSLPSQTLEFVPGKPLVVIKLEGPSPRYSCSHIPT</sequence>
<gene>
    <name evidence="1" type="ORF">MLD38_013581</name>
</gene>
<dbReference type="EMBL" id="CM042883">
    <property type="protein sequence ID" value="KAI4375754.1"/>
    <property type="molecule type" value="Genomic_DNA"/>
</dbReference>